<evidence type="ECO:0000313" key="2">
    <source>
        <dbReference type="Proteomes" id="UP000002358"/>
    </source>
</evidence>
<dbReference type="GeneID" id="100678607"/>
<dbReference type="InParanoid" id="A0A7M7GDD9"/>
<organism evidence="1 2">
    <name type="scientific">Nasonia vitripennis</name>
    <name type="common">Parasitic wasp</name>
    <dbReference type="NCBI Taxonomy" id="7425"/>
    <lineage>
        <taxon>Eukaryota</taxon>
        <taxon>Metazoa</taxon>
        <taxon>Ecdysozoa</taxon>
        <taxon>Arthropoda</taxon>
        <taxon>Hexapoda</taxon>
        <taxon>Insecta</taxon>
        <taxon>Pterygota</taxon>
        <taxon>Neoptera</taxon>
        <taxon>Endopterygota</taxon>
        <taxon>Hymenoptera</taxon>
        <taxon>Apocrita</taxon>
        <taxon>Proctotrupomorpha</taxon>
        <taxon>Chalcidoidea</taxon>
        <taxon>Pteromalidae</taxon>
        <taxon>Pteromalinae</taxon>
        <taxon>Nasonia</taxon>
    </lineage>
</organism>
<dbReference type="EnsemblMetazoa" id="XM_003425974">
    <property type="protein sequence ID" value="XP_003426022"/>
    <property type="gene ID" value="LOC100678607"/>
</dbReference>
<dbReference type="AlphaFoldDB" id="A0A7M7GDD9"/>
<dbReference type="Proteomes" id="UP000002358">
    <property type="component" value="Unassembled WGS sequence"/>
</dbReference>
<accession>A0A7M7GDD9</accession>
<dbReference type="RefSeq" id="XP_003426022.1">
    <property type="nucleotide sequence ID" value="XM_003425974.4"/>
</dbReference>
<protein>
    <submittedName>
        <fullName evidence="1">Uncharacterized protein</fullName>
    </submittedName>
</protein>
<reference evidence="1" key="1">
    <citation type="submission" date="2021-01" db="UniProtKB">
        <authorList>
            <consortium name="EnsemblMetazoa"/>
        </authorList>
    </citation>
    <scope>IDENTIFICATION</scope>
</reference>
<sequence length="110" mass="12671">MIISLHVTSGLTDGALLEYYDKLYKYSGPLQIDDNSDCLKLLHNVECNIVAYKDAFKSSKPIQVVRLLMFGIYGYEDLLTRCQKNEKETAGLQPLCKIRSEAIERELYRF</sequence>
<proteinExistence type="predicted"/>
<keyword evidence="2" id="KW-1185">Reference proteome</keyword>
<name>A0A7M7GDD9_NASVI</name>
<evidence type="ECO:0000313" key="1">
    <source>
        <dbReference type="EnsemblMetazoa" id="XP_003426022"/>
    </source>
</evidence>
<dbReference type="KEGG" id="nvi:100678607"/>